<dbReference type="PROSITE" id="PS00523">
    <property type="entry name" value="SULFATASE_1"/>
    <property type="match status" value="1"/>
</dbReference>
<protein>
    <submittedName>
        <fullName evidence="9">Arylsulfatase</fullName>
    </submittedName>
</protein>
<dbReference type="InterPro" id="IPR050738">
    <property type="entry name" value="Sulfatase"/>
</dbReference>
<name>A0A918J6X1_9FLAO</name>
<dbReference type="InterPro" id="IPR000917">
    <property type="entry name" value="Sulfatase_N"/>
</dbReference>
<evidence type="ECO:0000313" key="10">
    <source>
        <dbReference type="Proteomes" id="UP000634668"/>
    </source>
</evidence>
<evidence type="ECO:0000256" key="6">
    <source>
        <dbReference type="ARBA" id="ARBA00022837"/>
    </source>
</evidence>
<evidence type="ECO:0000256" key="3">
    <source>
        <dbReference type="ARBA" id="ARBA00022723"/>
    </source>
</evidence>
<dbReference type="AlphaFoldDB" id="A0A918J6X1"/>
<dbReference type="GO" id="GO:0004065">
    <property type="term" value="F:arylsulfatase activity"/>
    <property type="evidence" value="ECO:0007669"/>
    <property type="project" value="TreeGrafter"/>
</dbReference>
<evidence type="ECO:0000256" key="4">
    <source>
        <dbReference type="ARBA" id="ARBA00022729"/>
    </source>
</evidence>
<dbReference type="Gene3D" id="3.40.720.10">
    <property type="entry name" value="Alkaline Phosphatase, subunit A"/>
    <property type="match status" value="1"/>
</dbReference>
<dbReference type="InterPro" id="IPR017850">
    <property type="entry name" value="Alkaline_phosphatase_core_sf"/>
</dbReference>
<comment type="caution">
    <text evidence="9">The sequence shown here is derived from an EMBL/GenBank/DDBJ whole genome shotgun (WGS) entry which is preliminary data.</text>
</comment>
<dbReference type="EMBL" id="BMWP01000049">
    <property type="protein sequence ID" value="GGW51094.1"/>
    <property type="molecule type" value="Genomic_DNA"/>
</dbReference>
<dbReference type="InterPro" id="IPR024607">
    <property type="entry name" value="Sulfatase_CS"/>
</dbReference>
<keyword evidence="3" id="KW-0479">Metal-binding</keyword>
<evidence type="ECO:0000256" key="1">
    <source>
        <dbReference type="ARBA" id="ARBA00001913"/>
    </source>
</evidence>
<evidence type="ECO:0000256" key="5">
    <source>
        <dbReference type="ARBA" id="ARBA00022801"/>
    </source>
</evidence>
<comment type="cofactor">
    <cofactor evidence="1">
        <name>Ca(2+)</name>
        <dbReference type="ChEBI" id="CHEBI:29108"/>
    </cofactor>
</comment>
<organism evidence="9 10">
    <name type="scientific">Arenibacter certesii</name>
    <dbReference type="NCBI Taxonomy" id="228955"/>
    <lineage>
        <taxon>Bacteria</taxon>
        <taxon>Pseudomonadati</taxon>
        <taxon>Bacteroidota</taxon>
        <taxon>Flavobacteriia</taxon>
        <taxon>Flavobacteriales</taxon>
        <taxon>Flavobacteriaceae</taxon>
        <taxon>Arenibacter</taxon>
    </lineage>
</organism>
<reference evidence="9" key="1">
    <citation type="journal article" date="2014" name="Int. J. Syst. Evol. Microbiol.">
        <title>Complete genome sequence of Corynebacterium casei LMG S-19264T (=DSM 44701T), isolated from a smear-ripened cheese.</title>
        <authorList>
            <consortium name="US DOE Joint Genome Institute (JGI-PGF)"/>
            <person name="Walter F."/>
            <person name="Albersmeier A."/>
            <person name="Kalinowski J."/>
            <person name="Ruckert C."/>
        </authorList>
    </citation>
    <scope>NUCLEOTIDE SEQUENCE</scope>
    <source>
        <strain evidence="9">KCTC 12113</strain>
    </source>
</reference>
<dbReference type="SUPFAM" id="SSF53649">
    <property type="entry name" value="Alkaline phosphatase-like"/>
    <property type="match status" value="1"/>
</dbReference>
<keyword evidence="6" id="KW-0106">Calcium</keyword>
<dbReference type="Gene3D" id="3.30.1120.10">
    <property type="match status" value="1"/>
</dbReference>
<reference evidence="9" key="2">
    <citation type="submission" date="2020-09" db="EMBL/GenBank/DDBJ databases">
        <authorList>
            <person name="Sun Q."/>
            <person name="Kim S."/>
        </authorList>
    </citation>
    <scope>NUCLEOTIDE SEQUENCE</scope>
    <source>
        <strain evidence="9">KCTC 12113</strain>
    </source>
</reference>
<dbReference type="GO" id="GO:0046872">
    <property type="term" value="F:metal ion binding"/>
    <property type="evidence" value="ECO:0007669"/>
    <property type="project" value="UniProtKB-KW"/>
</dbReference>
<evidence type="ECO:0000313" key="9">
    <source>
        <dbReference type="EMBL" id="GGW51094.1"/>
    </source>
</evidence>
<proteinExistence type="inferred from homology"/>
<sequence>MLSKEKCKRTKRYSYQGTLVFPISKSVLSKFCLFFIVCFLVNCKDVDKKIDTTNESVDNKKNVVFILVDDLGWNDLGFYGSTFYETPNLDRLAEQGNVFTNAYTPNPVCSPTRAAILTGKYPTRIGITDWIPGRDPQDRALLGPKILNHLPLEEVTIAETLKEADYKTFFAGKWHLGDTGFFPEDQGFDINKGGHHKGQPPGGYYSPYNNPKLTDGPDGEYLTDRLTDESISFLEENKEKPFLLYLSYYTVHTPIQASKKHIAKFRAKQKMLKDTMPKFENEGAAKTVINQYNPEYASMVYALDENVGRLLDKLETLNLMDNTLIVFTSDNGGLSTLEGKMNNRDAPTSVRPLRGGKGWAYEGGIRVPLIIKEPGKNQHRTIHTPVISMDLFPSILDVLDLPQRPDLHKDGLSLRSLMNNQQTELNRVLFWDYPHYHGSGWTPGQALRKGDWKLIYFYESDTYELYNLKSDISERNNLSTENPEKLKELKKELKTINDDLKTKKPTINI</sequence>
<evidence type="ECO:0000256" key="2">
    <source>
        <dbReference type="ARBA" id="ARBA00008779"/>
    </source>
</evidence>
<keyword evidence="10" id="KW-1185">Reference proteome</keyword>
<dbReference type="Proteomes" id="UP000634668">
    <property type="component" value="Unassembled WGS sequence"/>
</dbReference>
<dbReference type="Pfam" id="PF00884">
    <property type="entry name" value="Sulfatase"/>
    <property type="match status" value="1"/>
</dbReference>
<keyword evidence="5" id="KW-0378">Hydrolase</keyword>
<evidence type="ECO:0000259" key="8">
    <source>
        <dbReference type="Pfam" id="PF00884"/>
    </source>
</evidence>
<accession>A0A918J6X1</accession>
<dbReference type="PANTHER" id="PTHR42693:SF42">
    <property type="entry name" value="ARYLSULFATASE G"/>
    <property type="match status" value="1"/>
</dbReference>
<evidence type="ECO:0000256" key="7">
    <source>
        <dbReference type="SAM" id="MobiDB-lite"/>
    </source>
</evidence>
<feature type="region of interest" description="Disordered" evidence="7">
    <location>
        <begin position="190"/>
        <end position="210"/>
    </location>
</feature>
<gene>
    <name evidence="9" type="ORF">GCM10007383_38330</name>
</gene>
<dbReference type="PANTHER" id="PTHR42693">
    <property type="entry name" value="ARYLSULFATASE FAMILY MEMBER"/>
    <property type="match status" value="1"/>
</dbReference>
<dbReference type="CDD" id="cd16144">
    <property type="entry name" value="ARS_like"/>
    <property type="match status" value="1"/>
</dbReference>
<keyword evidence="4" id="KW-0732">Signal</keyword>
<comment type="similarity">
    <text evidence="2">Belongs to the sulfatase family.</text>
</comment>
<feature type="domain" description="Sulfatase N-terminal" evidence="8">
    <location>
        <begin position="61"/>
        <end position="400"/>
    </location>
</feature>